<reference evidence="1 2" key="1">
    <citation type="submission" date="2019-05" db="EMBL/GenBank/DDBJ databases">
        <authorList>
            <consortium name="Pathogen Informatics"/>
        </authorList>
    </citation>
    <scope>NUCLEOTIDE SEQUENCE [LARGE SCALE GENOMIC DNA]</scope>
    <source>
        <strain evidence="1 2">NCTC12204</strain>
    </source>
</reference>
<sequence>MNNTIQFLFIAGIIGFQTLSGYIGNKYMGAILPVIFSGLVVFIVLTGHLNLTFRNILMPIVGLITLICIYEGGKESKKKKTIKEMEKMKAKDILNQ</sequence>
<dbReference type="RefSeq" id="WP_010737471.1">
    <property type="nucleotide sequence ID" value="NZ_CABEEP010000001.1"/>
</dbReference>
<proteinExistence type="predicted"/>
<name>A0A7Z9ATV0_ENTHR</name>
<dbReference type="AlphaFoldDB" id="A0A7Z9ATV0"/>
<evidence type="ECO:0000313" key="1">
    <source>
        <dbReference type="EMBL" id="VTQ63437.1"/>
    </source>
</evidence>
<protein>
    <recommendedName>
        <fullName evidence="3">Integral membrane protein</fullName>
    </recommendedName>
</protein>
<evidence type="ECO:0008006" key="3">
    <source>
        <dbReference type="Google" id="ProtNLM"/>
    </source>
</evidence>
<gene>
    <name evidence="1" type="ORF">NCTC12204_01260</name>
</gene>
<accession>A0A7Z9ATV0</accession>
<organism evidence="1 2">
    <name type="scientific">Enterococcus hirae</name>
    <dbReference type="NCBI Taxonomy" id="1354"/>
    <lineage>
        <taxon>Bacteria</taxon>
        <taxon>Bacillati</taxon>
        <taxon>Bacillota</taxon>
        <taxon>Bacilli</taxon>
        <taxon>Lactobacillales</taxon>
        <taxon>Enterococcaceae</taxon>
        <taxon>Enterococcus</taxon>
    </lineage>
</organism>
<dbReference type="EMBL" id="CABEEP010000001">
    <property type="protein sequence ID" value="VTQ63437.1"/>
    <property type="molecule type" value="Genomic_DNA"/>
</dbReference>
<comment type="caution">
    <text evidence="1">The sequence shown here is derived from an EMBL/GenBank/DDBJ whole genome shotgun (WGS) entry which is preliminary data.</text>
</comment>
<evidence type="ECO:0000313" key="2">
    <source>
        <dbReference type="Proteomes" id="UP000352698"/>
    </source>
</evidence>
<dbReference type="Proteomes" id="UP000352698">
    <property type="component" value="Unassembled WGS sequence"/>
</dbReference>